<dbReference type="GO" id="GO:0032588">
    <property type="term" value="C:trans-Golgi network membrane"/>
    <property type="evidence" value="ECO:0007669"/>
    <property type="project" value="TreeGrafter"/>
</dbReference>
<accession>A0A0C2XJ04</accession>
<keyword evidence="8" id="KW-1185">Reference proteome</keyword>
<feature type="transmembrane region" description="Helical" evidence="6">
    <location>
        <begin position="136"/>
        <end position="153"/>
    </location>
</feature>
<feature type="region of interest" description="Disordered" evidence="5">
    <location>
        <begin position="1"/>
        <end position="42"/>
    </location>
</feature>
<feature type="compositionally biased region" description="Polar residues" evidence="5">
    <location>
        <begin position="1"/>
        <end position="17"/>
    </location>
</feature>
<dbReference type="OrthoDB" id="242866at2759"/>
<gene>
    <name evidence="7" type="ORF">M408DRAFT_329076</name>
</gene>
<dbReference type="PANTHER" id="PTHR10687:SF90">
    <property type="entry name" value="SECRETORY CARRIER MEMBRANE PROTEIN"/>
    <property type="match status" value="1"/>
</dbReference>
<keyword evidence="3 6" id="KW-1133">Transmembrane helix</keyword>
<evidence type="ECO:0000256" key="6">
    <source>
        <dbReference type="SAM" id="Phobius"/>
    </source>
</evidence>
<keyword evidence="2 6" id="KW-0812">Transmembrane</keyword>
<evidence type="ECO:0000256" key="2">
    <source>
        <dbReference type="ARBA" id="ARBA00022692"/>
    </source>
</evidence>
<evidence type="ECO:0000256" key="4">
    <source>
        <dbReference type="ARBA" id="ARBA00023136"/>
    </source>
</evidence>
<protein>
    <recommendedName>
        <fullName evidence="9">Scamp-domain-containing protein</fullName>
    </recommendedName>
</protein>
<dbReference type="EMBL" id="KN824290">
    <property type="protein sequence ID" value="KIM29052.1"/>
    <property type="molecule type" value="Genomic_DNA"/>
</dbReference>
<reference evidence="7 8" key="1">
    <citation type="submission" date="2014-04" db="EMBL/GenBank/DDBJ databases">
        <authorList>
            <consortium name="DOE Joint Genome Institute"/>
            <person name="Kuo A."/>
            <person name="Zuccaro A."/>
            <person name="Kohler A."/>
            <person name="Nagy L.G."/>
            <person name="Floudas D."/>
            <person name="Copeland A."/>
            <person name="Barry K.W."/>
            <person name="Cichocki N."/>
            <person name="Veneault-Fourrey C."/>
            <person name="LaButti K."/>
            <person name="Lindquist E.A."/>
            <person name="Lipzen A."/>
            <person name="Lundell T."/>
            <person name="Morin E."/>
            <person name="Murat C."/>
            <person name="Sun H."/>
            <person name="Tunlid A."/>
            <person name="Henrissat B."/>
            <person name="Grigoriev I.V."/>
            <person name="Hibbett D.S."/>
            <person name="Martin F."/>
            <person name="Nordberg H.P."/>
            <person name="Cantor M.N."/>
            <person name="Hua S.X."/>
        </authorList>
    </citation>
    <scope>NUCLEOTIDE SEQUENCE [LARGE SCALE GENOMIC DNA]</scope>
    <source>
        <strain evidence="7 8">MAFF 305830</strain>
    </source>
</reference>
<dbReference type="Proteomes" id="UP000054097">
    <property type="component" value="Unassembled WGS sequence"/>
</dbReference>
<name>A0A0C2XJ04_SERVB</name>
<dbReference type="HOGENOM" id="CLU_066546_2_0_1"/>
<evidence type="ECO:0008006" key="9">
    <source>
        <dbReference type="Google" id="ProtNLM"/>
    </source>
</evidence>
<feature type="transmembrane region" description="Helical" evidence="6">
    <location>
        <begin position="208"/>
        <end position="231"/>
    </location>
</feature>
<sequence length="265" mass="29648">MSRLTENPFASTATLDNNPFDDPTTANSTFHQQESRSAGLRQADLERREQELAAREAALNERAEHIRKHGRNNFPPFFPLIFHSIKDEIPEAHQQTMTRLFQLWLVLGVTLIVNLVAMIFVVVSGDGDGVRDLSGSITYLPIIGLLSFLLWYRPVYNAYMKDQALYFYLYFFFAGWHLLFSVYAVIGIPGTGAAGLITTVIAFKHGHIVSGVLCVISSVGWVIQTVGNALYYQKTWAYHNQAGHTLEKAKGELAANGARSYFSRG</sequence>
<feature type="transmembrane region" description="Helical" evidence="6">
    <location>
        <begin position="165"/>
        <end position="188"/>
    </location>
</feature>
<dbReference type="PANTHER" id="PTHR10687">
    <property type="entry name" value="SECRETORY CARRIER-ASSOCIATED MEMBRANE PROTEIN SCAMP"/>
    <property type="match status" value="1"/>
</dbReference>
<comment type="subcellular location">
    <subcellularLocation>
        <location evidence="1">Membrane</location>
        <topology evidence="1">Multi-pass membrane protein</topology>
    </subcellularLocation>
</comment>
<evidence type="ECO:0000256" key="5">
    <source>
        <dbReference type="SAM" id="MobiDB-lite"/>
    </source>
</evidence>
<evidence type="ECO:0000313" key="7">
    <source>
        <dbReference type="EMBL" id="KIM29052.1"/>
    </source>
</evidence>
<evidence type="ECO:0000256" key="1">
    <source>
        <dbReference type="ARBA" id="ARBA00004141"/>
    </source>
</evidence>
<evidence type="ECO:0000313" key="8">
    <source>
        <dbReference type="Proteomes" id="UP000054097"/>
    </source>
</evidence>
<evidence type="ECO:0000256" key="3">
    <source>
        <dbReference type="ARBA" id="ARBA00022989"/>
    </source>
</evidence>
<feature type="transmembrane region" description="Helical" evidence="6">
    <location>
        <begin position="103"/>
        <end position="124"/>
    </location>
</feature>
<keyword evidence="4 6" id="KW-0472">Membrane</keyword>
<reference evidence="8" key="2">
    <citation type="submission" date="2015-01" db="EMBL/GenBank/DDBJ databases">
        <title>Evolutionary Origins and Diversification of the Mycorrhizal Mutualists.</title>
        <authorList>
            <consortium name="DOE Joint Genome Institute"/>
            <consortium name="Mycorrhizal Genomics Consortium"/>
            <person name="Kohler A."/>
            <person name="Kuo A."/>
            <person name="Nagy L.G."/>
            <person name="Floudas D."/>
            <person name="Copeland A."/>
            <person name="Barry K.W."/>
            <person name="Cichocki N."/>
            <person name="Veneault-Fourrey C."/>
            <person name="LaButti K."/>
            <person name="Lindquist E.A."/>
            <person name="Lipzen A."/>
            <person name="Lundell T."/>
            <person name="Morin E."/>
            <person name="Murat C."/>
            <person name="Riley R."/>
            <person name="Ohm R."/>
            <person name="Sun H."/>
            <person name="Tunlid A."/>
            <person name="Henrissat B."/>
            <person name="Grigoriev I.V."/>
            <person name="Hibbett D.S."/>
            <person name="Martin F."/>
        </authorList>
    </citation>
    <scope>NUCLEOTIDE SEQUENCE [LARGE SCALE GENOMIC DNA]</scope>
    <source>
        <strain evidence="8">MAFF 305830</strain>
    </source>
</reference>
<feature type="compositionally biased region" description="Polar residues" evidence="5">
    <location>
        <begin position="24"/>
        <end position="36"/>
    </location>
</feature>
<dbReference type="GO" id="GO:0055038">
    <property type="term" value="C:recycling endosome membrane"/>
    <property type="evidence" value="ECO:0007669"/>
    <property type="project" value="TreeGrafter"/>
</dbReference>
<dbReference type="GO" id="GO:0015031">
    <property type="term" value="P:protein transport"/>
    <property type="evidence" value="ECO:0007669"/>
    <property type="project" value="InterPro"/>
</dbReference>
<proteinExistence type="predicted"/>
<dbReference type="InterPro" id="IPR007273">
    <property type="entry name" value="SCAMP"/>
</dbReference>
<dbReference type="Pfam" id="PF04144">
    <property type="entry name" value="SCAMP"/>
    <property type="match status" value="1"/>
</dbReference>
<dbReference type="AlphaFoldDB" id="A0A0C2XJ04"/>
<organism evidence="7 8">
    <name type="scientific">Serendipita vermifera MAFF 305830</name>
    <dbReference type="NCBI Taxonomy" id="933852"/>
    <lineage>
        <taxon>Eukaryota</taxon>
        <taxon>Fungi</taxon>
        <taxon>Dikarya</taxon>
        <taxon>Basidiomycota</taxon>
        <taxon>Agaricomycotina</taxon>
        <taxon>Agaricomycetes</taxon>
        <taxon>Sebacinales</taxon>
        <taxon>Serendipitaceae</taxon>
        <taxon>Serendipita</taxon>
    </lineage>
</organism>